<dbReference type="Gene3D" id="2.60.120.560">
    <property type="entry name" value="Exo-inulinase, domain 1"/>
    <property type="match status" value="1"/>
</dbReference>
<dbReference type="SUPFAM" id="SSF50998">
    <property type="entry name" value="Quinoprotein alcohol dehydrogenase-like"/>
    <property type="match status" value="1"/>
</dbReference>
<dbReference type="InterPro" id="IPR015943">
    <property type="entry name" value="WD40/YVTN_repeat-like_dom_sf"/>
</dbReference>
<proteinExistence type="predicted"/>
<sequence length="527" mass="59552">MGQDFKPLFNGRNLEGWHSFLKTKGKDNDPDTVFSVKDGLLRISGKEFGYIVTDRSFANFHLVLEFKWGEKKFPPRENRVRDNGILYYVVQDDKVWPRSIECQIQEGDCGDFWLIDSVTVVIDGVRTASTKNTRAIKKKDNEKPTGEWNRLEIMARDGRCVHIMNGVVVNEGAEASLRSGKILIQSEGAEIYYRKIEINEDPATIKLPPAPRPAARAPVPDVLPGKGLAQHDFLYTGQWDTRKDSQTLSLVQKGKVVWQYAIPNKDRNNILSEFSDIHRLSNGHILYACKTGAAEITAGKKIIWSYECPAGSECHSAQPIGLDKVLLCQNGTPAKVILINKKTGKVEMEQVVPTARPDDPKSVHGQFRQMRMTNEGTYLLPHLNMGKVIEYDKNWQPIWTVDAPSAWAAVRLKNGNTLISGNQHGYVREVNTKGEIVWEVNKDDLPGFPLYTVHQVVRLNNGNTVICNWGGFLRKEDWDKVVQVIEVTPDKKVVWALHQWNNPDLGPSSCIQMLDEKGKDEKGELQR</sequence>
<dbReference type="Pfam" id="PF06439">
    <property type="entry name" value="3keto-disac_hyd"/>
    <property type="match status" value="1"/>
</dbReference>
<evidence type="ECO:0000313" key="2">
    <source>
        <dbReference type="EMBL" id="AXY78496.1"/>
    </source>
</evidence>
<dbReference type="InterPro" id="IPR011047">
    <property type="entry name" value="Quinoprotein_ADH-like_sf"/>
</dbReference>
<dbReference type="OrthoDB" id="1007159at2"/>
<evidence type="ECO:0000313" key="3">
    <source>
        <dbReference type="Proteomes" id="UP000263900"/>
    </source>
</evidence>
<organism evidence="2 3">
    <name type="scientific">Paraflavitalea soli</name>
    <dbReference type="NCBI Taxonomy" id="2315862"/>
    <lineage>
        <taxon>Bacteria</taxon>
        <taxon>Pseudomonadati</taxon>
        <taxon>Bacteroidota</taxon>
        <taxon>Chitinophagia</taxon>
        <taxon>Chitinophagales</taxon>
        <taxon>Chitinophagaceae</taxon>
        <taxon>Paraflavitalea</taxon>
    </lineage>
</organism>
<dbReference type="Gene3D" id="2.130.10.10">
    <property type="entry name" value="YVTN repeat-like/Quinoprotein amine dehydrogenase"/>
    <property type="match status" value="1"/>
</dbReference>
<protein>
    <submittedName>
        <fullName evidence="2">DUF1080 domain-containing protein</fullName>
    </submittedName>
</protein>
<feature type="domain" description="3-keto-alpha-glucoside-1,2-lyase/3-keto-2-hydroxy-glucal hydratase" evidence="1">
    <location>
        <begin position="4"/>
        <end position="198"/>
    </location>
</feature>
<gene>
    <name evidence="2" type="ORF">D3H65_02650</name>
</gene>
<dbReference type="AlphaFoldDB" id="A0A3B7MZI6"/>
<keyword evidence="3" id="KW-1185">Reference proteome</keyword>
<reference evidence="2 3" key="1">
    <citation type="submission" date="2018-09" db="EMBL/GenBank/DDBJ databases">
        <title>Genome sequencing of strain 6GH32-13.</title>
        <authorList>
            <person name="Weon H.-Y."/>
            <person name="Heo J."/>
            <person name="Kwon S.-W."/>
        </authorList>
    </citation>
    <scope>NUCLEOTIDE SEQUENCE [LARGE SCALE GENOMIC DNA]</scope>
    <source>
        <strain evidence="2 3">5GH32-13</strain>
    </source>
</reference>
<accession>A0A3B7MZI6</accession>
<dbReference type="GO" id="GO:0016787">
    <property type="term" value="F:hydrolase activity"/>
    <property type="evidence" value="ECO:0007669"/>
    <property type="project" value="InterPro"/>
</dbReference>
<dbReference type="InterPro" id="IPR010496">
    <property type="entry name" value="AL/BT2_dom"/>
</dbReference>
<name>A0A3B7MZI6_9BACT</name>
<dbReference type="EMBL" id="CP032157">
    <property type="protein sequence ID" value="AXY78496.1"/>
    <property type="molecule type" value="Genomic_DNA"/>
</dbReference>
<dbReference type="KEGG" id="pseg:D3H65_02650"/>
<evidence type="ECO:0000259" key="1">
    <source>
        <dbReference type="Pfam" id="PF06439"/>
    </source>
</evidence>
<dbReference type="Proteomes" id="UP000263900">
    <property type="component" value="Chromosome"/>
</dbReference>